<dbReference type="AlphaFoldDB" id="A0A514EDK4"/>
<evidence type="ECO:0000259" key="5">
    <source>
        <dbReference type="Pfam" id="PF10106"/>
    </source>
</evidence>
<dbReference type="Proteomes" id="UP000319349">
    <property type="component" value="Chromosome"/>
</dbReference>
<sequence length="920" mass="96472">MDPVATVLSALSAAPRQQERLLRLHTPFGPDVLVAETLDGHESVDGGGFRFDVGALSANAGLPLDDLLGQPVLLELLTAESRSALRPFHGHVTAFERLGSNGGLARYRLVVEPWLALLAQRVDSYVFQDMSVVEIAESVFADYAEQGALAPAWRWELSDRSTYAKRSLTTQYEETDFTFLRRLLAEEGIAYWFEHTGAADSDTRGTHTLVLSDHNAAFAALGTVRYHRHDATEQQDSVQQWSPARRWRTATLSRASWDYRSLSLRPAGAEATPLGDIDAADVDTAGPYAWQDSTRGQRRAQQQLDAQQVAAQTIEGQGTWRQLAPGTRFGLSQHAGVAADAAFLCLQVRHQARNNLGAEVFDALEQSLGAVAVAGAPLPPALAGLSGGDAPAQDDAEVEFYRNHFTALPATATYRPQTEDGHGVRLHPKPTVAGTLSAIVVSDGGPVQSDRDHRIKVQFPFQRGADASSALAHPAGEDNAPGSASAWTWVRVMTPWAGDNWGGVVLPRKGQEVLVGFLEGDIDRPVVIGSVYNGRGQADAAHNQVGGGGAGATGNAPAWFQGNAHGAVFTGFKSQALAQSQDGTGGYQQLRLDDTPGQGRAQLSTTQHASTLTLGHLKGGRDNLREGERGFGADLSTQAYGAVRAGQGLLLTSESGQPQLAANEALSQLEQGEQLLQALADAARQQQAQLPNEAATLPAQDGLKTLQASLKATQSGSAASQLQGGDGQAPGWSSPALLGSGSAGVMSLTPADQVWVSGTQTALLAGTALNWASQAQLVLAVAGGLVLYTQGSDPVAGSPNQERGIALHAAQGTLSARAHRNHAKLAAKTQVRIVSTTADVQLAAPTKHLLATAAGAYIKLDGDDIELGAPGTIEFKGGHRVWTGPQGASMSPVMPSASHKLCEYTALAADSAGAGTMGAA</sequence>
<dbReference type="Pfam" id="PF13296">
    <property type="entry name" value="T6SS_Vgr"/>
    <property type="match status" value="1"/>
</dbReference>
<proteinExistence type="inferred from homology"/>
<comment type="similarity">
    <text evidence="1">Belongs to the VgrG protein family.</text>
</comment>
<keyword evidence="2" id="KW-0175">Coiled coil</keyword>
<dbReference type="Gene3D" id="2.40.50.230">
    <property type="entry name" value="Gp5 N-terminal domain"/>
    <property type="match status" value="1"/>
</dbReference>
<dbReference type="InterPro" id="IPR017847">
    <property type="entry name" value="T6SS_RhsGE_Vgr_subset"/>
</dbReference>
<evidence type="ECO:0000313" key="7">
    <source>
        <dbReference type="EMBL" id="QDI03853.1"/>
    </source>
</evidence>
<dbReference type="InterPro" id="IPR006533">
    <property type="entry name" value="T6SS_Vgr_RhsGE"/>
</dbReference>
<accession>A0A514EDK4</accession>
<evidence type="ECO:0000259" key="4">
    <source>
        <dbReference type="Pfam" id="PF04717"/>
    </source>
</evidence>
<evidence type="ECO:0000256" key="3">
    <source>
        <dbReference type="SAM" id="MobiDB-lite"/>
    </source>
</evidence>
<dbReference type="Pfam" id="PF04717">
    <property type="entry name" value="Phage_base_V"/>
    <property type="match status" value="1"/>
</dbReference>
<dbReference type="NCBIfam" id="TIGR01646">
    <property type="entry name" value="vgr_GE"/>
    <property type="match status" value="1"/>
</dbReference>
<dbReference type="Pfam" id="PF05954">
    <property type="entry name" value="Phage_GPD"/>
    <property type="match status" value="1"/>
</dbReference>
<feature type="domain" description="Gp5/Type VI secretion system Vgr protein OB-fold" evidence="4">
    <location>
        <begin position="487"/>
        <end position="532"/>
    </location>
</feature>
<dbReference type="NCBIfam" id="TIGR03361">
    <property type="entry name" value="VI_Rhs_Vgr"/>
    <property type="match status" value="1"/>
</dbReference>
<dbReference type="SUPFAM" id="SSF69255">
    <property type="entry name" value="gp5 N-terminal domain-like"/>
    <property type="match status" value="1"/>
</dbReference>
<dbReference type="Gene3D" id="4.10.220.110">
    <property type="match status" value="1"/>
</dbReference>
<dbReference type="InterPro" id="IPR037026">
    <property type="entry name" value="Vgr_OB-fold_dom_sf"/>
</dbReference>
<evidence type="ECO:0000259" key="6">
    <source>
        <dbReference type="Pfam" id="PF13296"/>
    </source>
</evidence>
<dbReference type="SUPFAM" id="SSF69279">
    <property type="entry name" value="Phage tail proteins"/>
    <property type="match status" value="2"/>
</dbReference>
<dbReference type="InterPro" id="IPR006531">
    <property type="entry name" value="Gp5/Vgr_OB"/>
</dbReference>
<dbReference type="Gene3D" id="2.30.110.50">
    <property type="match status" value="1"/>
</dbReference>
<dbReference type="InterPro" id="IPR018769">
    <property type="entry name" value="VgrG2_DUF2345"/>
</dbReference>
<gene>
    <name evidence="7" type="ORF">E4A48_09230</name>
</gene>
<name>A0A514EDK4_9XANT</name>
<organism evidence="7 8">
    <name type="scientific">Xanthomonas cerealis pv. cerealis</name>
    <dbReference type="NCBI Taxonomy" id="152263"/>
    <lineage>
        <taxon>Bacteria</taxon>
        <taxon>Pseudomonadati</taxon>
        <taxon>Pseudomonadota</taxon>
        <taxon>Gammaproteobacteria</taxon>
        <taxon>Lysobacterales</taxon>
        <taxon>Lysobacteraceae</taxon>
        <taxon>Xanthomonas</taxon>
        <taxon>Xanthomonas translucens group</taxon>
        <taxon>Xanthomonas cerealis</taxon>
    </lineage>
</organism>
<dbReference type="InterPro" id="IPR028244">
    <property type="entry name" value="T6SS_Rhs_Vgr_dom"/>
</dbReference>
<keyword evidence="8" id="KW-1185">Reference proteome</keyword>
<evidence type="ECO:0000313" key="8">
    <source>
        <dbReference type="Proteomes" id="UP000319349"/>
    </source>
</evidence>
<dbReference type="Gene3D" id="3.55.50.10">
    <property type="entry name" value="Baseplate protein-like domains"/>
    <property type="match status" value="1"/>
</dbReference>
<protein>
    <submittedName>
        <fullName evidence="7">Type VI secretion system tip protein VgrG</fullName>
    </submittedName>
</protein>
<feature type="coiled-coil region" evidence="2">
    <location>
        <begin position="662"/>
        <end position="689"/>
    </location>
</feature>
<dbReference type="EMBL" id="CP038228">
    <property type="protein sequence ID" value="QDI03853.1"/>
    <property type="molecule type" value="Genomic_DNA"/>
</dbReference>
<evidence type="ECO:0000256" key="2">
    <source>
        <dbReference type="SAM" id="Coils"/>
    </source>
</evidence>
<evidence type="ECO:0000256" key="1">
    <source>
        <dbReference type="ARBA" id="ARBA00005558"/>
    </source>
</evidence>
<dbReference type="RefSeq" id="WP_142742303.1">
    <property type="nucleotide sequence ID" value="NZ_CP038228.1"/>
</dbReference>
<feature type="domain" description="Putative type VI secretion system Rhs element associated Vgr" evidence="6">
    <location>
        <begin position="584"/>
        <end position="683"/>
    </location>
</feature>
<feature type="domain" description="DUF2345" evidence="5">
    <location>
        <begin position="725"/>
        <end position="886"/>
    </location>
</feature>
<reference evidence="7 8" key="1">
    <citation type="submission" date="2019-03" db="EMBL/GenBank/DDBJ databases">
        <title>Tal1 in Xanthomonas translucens pv. cerealis Contributes to Virulence in Bacterial Leaf Streak of Wheat.</title>
        <authorList>
            <person name="Shah S.M.A."/>
            <person name="Haq F."/>
            <person name="Ma W."/>
            <person name="Xu X."/>
            <person name="Wang S."/>
            <person name="Xu Z."/>
            <person name="Zou L."/>
            <person name="Zhu B."/>
            <person name="Chen G."/>
        </authorList>
    </citation>
    <scope>NUCLEOTIDE SEQUENCE [LARGE SCALE GENOMIC DNA]</scope>
    <source>
        <strain evidence="7 8">01</strain>
    </source>
</reference>
<dbReference type="Pfam" id="PF10106">
    <property type="entry name" value="DUF2345"/>
    <property type="match status" value="1"/>
</dbReference>
<feature type="region of interest" description="Disordered" evidence="3">
    <location>
        <begin position="717"/>
        <end position="736"/>
    </location>
</feature>